<evidence type="ECO:0000313" key="5">
    <source>
        <dbReference type="Proteomes" id="UP001147747"/>
    </source>
</evidence>
<sequence>MRFQAAATIGLITSFLSLPAATDRVLRDGSPESVGLLPGPLAQMQMNLSQYTRPANYGSHSYDEVHPILPGGSVIVGHKAAVVSSFAFGNASLYANANGTLLPPNAWVSTKMDTIYDMASLTKVFTAITALRVIDDGKLDLHKPVASYIPEFATNGKGNVTVLMLLTHTSGFPPDPEPGLYDPSYEDMQQRVEAIIQHKLANPPGSTYTYSDLNFMNLRFMLEKITGTPFEDLVHSWTRNLGMTSTFFNKGNIRAESLGYYSRMAPTEYQIEVLGSSEPKRPQPVRGTVHDENAWALNGVSGHAGLFASAGDVAIFVDLMFTNFNGKFPGDEHGVGFELNQSYFSGPMANIQAGGHTGFTGTSLVVDRASDTFMVLLAHAVHPNRTWSSNNIVRQALGYWVARSLGRDFAFPL</sequence>
<dbReference type="OrthoDB" id="5946976at2759"/>
<dbReference type="InterPro" id="IPR050789">
    <property type="entry name" value="Diverse_Enzym_Activities"/>
</dbReference>
<reference evidence="4" key="1">
    <citation type="submission" date="2022-12" db="EMBL/GenBank/DDBJ databases">
        <authorList>
            <person name="Petersen C."/>
        </authorList>
    </citation>
    <scope>NUCLEOTIDE SEQUENCE</scope>
    <source>
        <strain evidence="4">IBT 29677</strain>
    </source>
</reference>
<dbReference type="InterPro" id="IPR012338">
    <property type="entry name" value="Beta-lactam/transpept-like"/>
</dbReference>
<dbReference type="RefSeq" id="XP_056484624.1">
    <property type="nucleotide sequence ID" value="XM_056634004.1"/>
</dbReference>
<accession>A0A9X0B3L2</accession>
<dbReference type="PANTHER" id="PTHR43283">
    <property type="entry name" value="BETA-LACTAMASE-RELATED"/>
    <property type="match status" value="1"/>
</dbReference>
<dbReference type="AlphaFoldDB" id="A0A9X0B3L2"/>
<dbReference type="SUPFAM" id="SSF56601">
    <property type="entry name" value="beta-lactamase/transpeptidase-like"/>
    <property type="match status" value="1"/>
</dbReference>
<dbReference type="GeneID" id="81372984"/>
<proteinExistence type="predicted"/>
<dbReference type="Gene3D" id="3.40.710.10">
    <property type="entry name" value="DD-peptidase/beta-lactamase superfamily"/>
    <property type="match status" value="1"/>
</dbReference>
<keyword evidence="1" id="KW-0378">Hydrolase</keyword>
<gene>
    <name evidence="4" type="ORF">N7509_009367</name>
</gene>
<protein>
    <recommendedName>
        <fullName evidence="3">Beta-lactamase-related domain-containing protein</fullName>
    </recommendedName>
</protein>
<dbReference type="EMBL" id="JAPZBU010000009">
    <property type="protein sequence ID" value="KAJ5386826.1"/>
    <property type="molecule type" value="Genomic_DNA"/>
</dbReference>
<comment type="caution">
    <text evidence="4">The sequence shown here is derived from an EMBL/GenBank/DDBJ whole genome shotgun (WGS) entry which is preliminary data.</text>
</comment>
<dbReference type="Proteomes" id="UP001147747">
    <property type="component" value="Unassembled WGS sequence"/>
</dbReference>
<evidence type="ECO:0000256" key="1">
    <source>
        <dbReference type="ARBA" id="ARBA00022801"/>
    </source>
</evidence>
<feature type="domain" description="Beta-lactamase-related" evidence="3">
    <location>
        <begin position="70"/>
        <end position="394"/>
    </location>
</feature>
<dbReference type="PANTHER" id="PTHR43283:SF11">
    <property type="entry name" value="BETA-LACTAMASE-RELATED DOMAIN-CONTAINING PROTEIN"/>
    <property type="match status" value="1"/>
</dbReference>
<keyword evidence="5" id="KW-1185">Reference proteome</keyword>
<dbReference type="GO" id="GO:0016787">
    <property type="term" value="F:hydrolase activity"/>
    <property type="evidence" value="ECO:0007669"/>
    <property type="project" value="UniProtKB-KW"/>
</dbReference>
<feature type="signal peptide" evidence="2">
    <location>
        <begin position="1"/>
        <end position="22"/>
    </location>
</feature>
<name>A0A9X0B3L2_9EURO</name>
<keyword evidence="2" id="KW-0732">Signal</keyword>
<evidence type="ECO:0000313" key="4">
    <source>
        <dbReference type="EMBL" id="KAJ5386826.1"/>
    </source>
</evidence>
<reference evidence="4" key="2">
    <citation type="journal article" date="2023" name="IMA Fungus">
        <title>Comparative genomic study of the Penicillium genus elucidates a diverse pangenome and 15 lateral gene transfer events.</title>
        <authorList>
            <person name="Petersen C."/>
            <person name="Sorensen T."/>
            <person name="Nielsen M.R."/>
            <person name="Sondergaard T.E."/>
            <person name="Sorensen J.L."/>
            <person name="Fitzpatrick D.A."/>
            <person name="Frisvad J.C."/>
            <person name="Nielsen K.L."/>
        </authorList>
    </citation>
    <scope>NUCLEOTIDE SEQUENCE</scope>
    <source>
        <strain evidence="4">IBT 29677</strain>
    </source>
</reference>
<feature type="chain" id="PRO_5040881140" description="Beta-lactamase-related domain-containing protein" evidence="2">
    <location>
        <begin position="23"/>
        <end position="413"/>
    </location>
</feature>
<dbReference type="Pfam" id="PF00144">
    <property type="entry name" value="Beta-lactamase"/>
    <property type="match status" value="1"/>
</dbReference>
<dbReference type="InterPro" id="IPR001466">
    <property type="entry name" value="Beta-lactam-related"/>
</dbReference>
<organism evidence="4 5">
    <name type="scientific">Penicillium cosmopolitanum</name>
    <dbReference type="NCBI Taxonomy" id="1131564"/>
    <lineage>
        <taxon>Eukaryota</taxon>
        <taxon>Fungi</taxon>
        <taxon>Dikarya</taxon>
        <taxon>Ascomycota</taxon>
        <taxon>Pezizomycotina</taxon>
        <taxon>Eurotiomycetes</taxon>
        <taxon>Eurotiomycetidae</taxon>
        <taxon>Eurotiales</taxon>
        <taxon>Aspergillaceae</taxon>
        <taxon>Penicillium</taxon>
    </lineage>
</organism>
<evidence type="ECO:0000259" key="3">
    <source>
        <dbReference type="Pfam" id="PF00144"/>
    </source>
</evidence>
<evidence type="ECO:0000256" key="2">
    <source>
        <dbReference type="SAM" id="SignalP"/>
    </source>
</evidence>